<dbReference type="NCBIfam" id="NF001238">
    <property type="entry name" value="PRK00211.1"/>
    <property type="match status" value="1"/>
</dbReference>
<dbReference type="Gene3D" id="3.40.1260.10">
    <property type="entry name" value="DsrEFH-like"/>
    <property type="match status" value="1"/>
</dbReference>
<dbReference type="PANTHER" id="PTHR38780:SF1">
    <property type="entry name" value="PROTEIN TUSC"/>
    <property type="match status" value="1"/>
</dbReference>
<dbReference type="NCBIfam" id="TIGR03010">
    <property type="entry name" value="sulf_tusC_dsrF"/>
    <property type="match status" value="1"/>
</dbReference>
<dbReference type="Pfam" id="PF02635">
    <property type="entry name" value="DsrE"/>
    <property type="match status" value="1"/>
</dbReference>
<proteinExistence type="inferred from homology"/>
<reference evidence="2 3" key="1">
    <citation type="submission" date="2019-09" db="EMBL/GenBank/DDBJ databases">
        <title>Nitrincola iocasae sp. nov., a bacterium isolated from the sediment collected at a cold seep field in South China Sea.</title>
        <authorList>
            <person name="Zhang H."/>
            <person name="Wang H."/>
            <person name="Li C."/>
        </authorList>
    </citation>
    <scope>NUCLEOTIDE SEQUENCE [LARGE SCALE GENOMIC DNA]</scope>
    <source>
        <strain evidence="2 3">KXZD1103</strain>
    </source>
</reference>
<evidence type="ECO:0000313" key="3">
    <source>
        <dbReference type="Proteomes" id="UP000325606"/>
    </source>
</evidence>
<dbReference type="InterPro" id="IPR027396">
    <property type="entry name" value="DsrEFH-like"/>
</dbReference>
<protein>
    <submittedName>
        <fullName evidence="2">Sulfurtransferase complex subunit TusC</fullName>
    </submittedName>
</protein>
<organism evidence="2 3">
    <name type="scientific">Nitrincola iocasae</name>
    <dbReference type="NCBI Taxonomy" id="2614693"/>
    <lineage>
        <taxon>Bacteria</taxon>
        <taxon>Pseudomonadati</taxon>
        <taxon>Pseudomonadota</taxon>
        <taxon>Gammaproteobacteria</taxon>
        <taxon>Oceanospirillales</taxon>
        <taxon>Oceanospirillaceae</taxon>
        <taxon>Nitrincola</taxon>
    </lineage>
</organism>
<dbReference type="EMBL" id="CP044222">
    <property type="protein sequence ID" value="QEW06592.1"/>
    <property type="molecule type" value="Genomic_DNA"/>
</dbReference>
<dbReference type="KEGG" id="nik:F5I99_08755"/>
<gene>
    <name evidence="2" type="primary">tusC</name>
    <name evidence="2" type="ORF">F5I99_08755</name>
</gene>
<dbReference type="PANTHER" id="PTHR38780">
    <property type="entry name" value="PROTEIN TUSC"/>
    <property type="match status" value="1"/>
</dbReference>
<dbReference type="AlphaFoldDB" id="A0A5J6LE79"/>
<keyword evidence="3" id="KW-1185">Reference proteome</keyword>
<sequence>MSDKPCKRFLLISRAAPYGSSAARDLLDVALTCSVFEQPVSLLLLGDALLQLLPAQNPTAIGQKNLNALQASLELYDIDAIYTDAASLAFHGLDAQQLMLVPEVLQPAQLAELIQNHDVVLSI</sequence>
<evidence type="ECO:0000256" key="1">
    <source>
        <dbReference type="ARBA" id="ARBA00005996"/>
    </source>
</evidence>
<accession>A0A5J6LE79</accession>
<dbReference type="InterPro" id="IPR003787">
    <property type="entry name" value="Sulphur_relay_DsrE/F-like"/>
</dbReference>
<comment type="similarity">
    <text evidence="1">Belongs to the DsrF/TusC family.</text>
</comment>
<dbReference type="SUPFAM" id="SSF75169">
    <property type="entry name" value="DsrEFH-like"/>
    <property type="match status" value="1"/>
</dbReference>
<dbReference type="RefSeq" id="WP_151055114.1">
    <property type="nucleotide sequence ID" value="NZ_CP044222.1"/>
</dbReference>
<evidence type="ECO:0000313" key="2">
    <source>
        <dbReference type="EMBL" id="QEW06592.1"/>
    </source>
</evidence>
<dbReference type="InterPro" id="IPR017462">
    <property type="entry name" value="Sulphur_relay_TusC/DsrF"/>
</dbReference>
<name>A0A5J6LE79_9GAMM</name>
<dbReference type="GO" id="GO:0016740">
    <property type="term" value="F:transferase activity"/>
    <property type="evidence" value="ECO:0007669"/>
    <property type="project" value="UniProtKB-KW"/>
</dbReference>
<keyword evidence="2" id="KW-0808">Transferase</keyword>
<dbReference type="Proteomes" id="UP000325606">
    <property type="component" value="Chromosome"/>
</dbReference>